<evidence type="ECO:0000313" key="2">
    <source>
        <dbReference type="Proteomes" id="UP000075920"/>
    </source>
</evidence>
<reference evidence="2" key="1">
    <citation type="submission" date="2013-03" db="EMBL/GenBank/DDBJ databases">
        <title>The Genome Sequence of Anopheles minimus MINIMUS1.</title>
        <authorList>
            <consortium name="The Broad Institute Genomics Platform"/>
            <person name="Neafsey D.E."/>
            <person name="Walton C."/>
            <person name="Walker B."/>
            <person name="Young S.K."/>
            <person name="Zeng Q."/>
            <person name="Gargeya S."/>
            <person name="Fitzgerald M."/>
            <person name="Haas B."/>
            <person name="Abouelleil A."/>
            <person name="Allen A.W."/>
            <person name="Alvarado L."/>
            <person name="Arachchi H.M."/>
            <person name="Berlin A.M."/>
            <person name="Chapman S.B."/>
            <person name="Gainer-Dewar J."/>
            <person name="Goldberg J."/>
            <person name="Griggs A."/>
            <person name="Gujja S."/>
            <person name="Hansen M."/>
            <person name="Howarth C."/>
            <person name="Imamovic A."/>
            <person name="Ireland A."/>
            <person name="Larimer J."/>
            <person name="McCowan C."/>
            <person name="Murphy C."/>
            <person name="Pearson M."/>
            <person name="Poon T.W."/>
            <person name="Priest M."/>
            <person name="Roberts A."/>
            <person name="Saif S."/>
            <person name="Shea T."/>
            <person name="Sisk P."/>
            <person name="Sykes S."/>
            <person name="Wortman J."/>
            <person name="Nusbaum C."/>
            <person name="Birren B."/>
        </authorList>
    </citation>
    <scope>NUCLEOTIDE SEQUENCE [LARGE SCALE GENOMIC DNA]</scope>
    <source>
        <strain evidence="2">MINIMUS1</strain>
    </source>
</reference>
<sequence>MCQGAKVTIIFQQSGRM</sequence>
<dbReference type="EnsemblMetazoa" id="AMIN014437-RA">
    <property type="protein sequence ID" value="AMIN014437-PA"/>
    <property type="gene ID" value="AMIN014437"/>
</dbReference>
<evidence type="ECO:0000313" key="1">
    <source>
        <dbReference type="EnsemblMetazoa" id="AMIN014437-PA"/>
    </source>
</evidence>
<organism evidence="1 2">
    <name type="scientific">Anopheles minimus</name>
    <dbReference type="NCBI Taxonomy" id="112268"/>
    <lineage>
        <taxon>Eukaryota</taxon>
        <taxon>Metazoa</taxon>
        <taxon>Ecdysozoa</taxon>
        <taxon>Arthropoda</taxon>
        <taxon>Hexapoda</taxon>
        <taxon>Insecta</taxon>
        <taxon>Pterygota</taxon>
        <taxon>Neoptera</taxon>
        <taxon>Endopterygota</taxon>
        <taxon>Diptera</taxon>
        <taxon>Nematocera</taxon>
        <taxon>Culicoidea</taxon>
        <taxon>Culicidae</taxon>
        <taxon>Anophelinae</taxon>
        <taxon>Anopheles</taxon>
    </lineage>
</organism>
<name>A0A182WP23_9DIPT</name>
<dbReference type="VEuPathDB" id="VectorBase:AMIN014437"/>
<protein>
    <submittedName>
        <fullName evidence="1">Uncharacterized protein</fullName>
    </submittedName>
</protein>
<proteinExistence type="predicted"/>
<dbReference type="AlphaFoldDB" id="A0A182WP23"/>
<accession>A0A182WP23</accession>
<dbReference type="Proteomes" id="UP000075920">
    <property type="component" value="Unassembled WGS sequence"/>
</dbReference>
<keyword evidence="2" id="KW-1185">Reference proteome</keyword>
<reference evidence="1" key="2">
    <citation type="submission" date="2020-05" db="UniProtKB">
        <authorList>
            <consortium name="EnsemblMetazoa"/>
        </authorList>
    </citation>
    <scope>IDENTIFICATION</scope>
    <source>
        <strain evidence="1">MINIMUS1</strain>
    </source>
</reference>